<reference evidence="2 3" key="1">
    <citation type="submission" date="2020-08" db="EMBL/GenBank/DDBJ databases">
        <authorList>
            <person name="Liu C."/>
            <person name="Sun Q."/>
        </authorList>
    </citation>
    <scope>NUCLEOTIDE SEQUENCE [LARGE SCALE GENOMIC DNA]</scope>
    <source>
        <strain evidence="2 3">N22</strain>
    </source>
</reference>
<dbReference type="PROSITE" id="PS50930">
    <property type="entry name" value="HTH_LYTTR"/>
    <property type="match status" value="1"/>
</dbReference>
<dbReference type="Gene3D" id="2.40.50.1020">
    <property type="entry name" value="LytTr DNA-binding domain"/>
    <property type="match status" value="1"/>
</dbReference>
<dbReference type="Proteomes" id="UP000587396">
    <property type="component" value="Unassembled WGS sequence"/>
</dbReference>
<gene>
    <name evidence="2" type="ORF">H7313_06965</name>
</gene>
<keyword evidence="3" id="KW-1185">Reference proteome</keyword>
<dbReference type="InterPro" id="IPR027417">
    <property type="entry name" value="P-loop_NTPase"/>
</dbReference>
<protein>
    <submittedName>
        <fullName evidence="2">LytTR family transcriptional regulator DNA-binding domain-containing protein</fullName>
    </submittedName>
</protein>
<dbReference type="EMBL" id="JACMSE010000003">
    <property type="protein sequence ID" value="MBC2889088.1"/>
    <property type="molecule type" value="Genomic_DNA"/>
</dbReference>
<sequence>MAEYASPEELVDSEQGSVHVECGRDVSTALLAVVRARFRTRRLAFAVETDRGSAVETVTSHLRLYSRLAGGVHHEDAIAHFGLRDAAKLRLRDASPAQMALVNLARASLFEPEVCFLERPLADLDAEGRKAALSWIAERTEHGCRFFTTLEPMREALLMPGSVFWHEDGRFIEVEQDDGNESGADEDGPAFAGDEVRVCKIPAKTDTATLLFDPRDIDFAESMNKANYVSVHGTLYPTPLTMDELEAQLGRFGFFRCHRSFVVNVQRVAKVERYTRNSFNLTLNDAAKTSVPLAKGRADEMRERYGF</sequence>
<evidence type="ECO:0000259" key="1">
    <source>
        <dbReference type="PROSITE" id="PS50930"/>
    </source>
</evidence>
<dbReference type="PANTHER" id="PTHR37299:SF1">
    <property type="entry name" value="STAGE 0 SPORULATION PROTEIN A HOMOLOG"/>
    <property type="match status" value="1"/>
</dbReference>
<evidence type="ECO:0000313" key="3">
    <source>
        <dbReference type="Proteomes" id="UP000587396"/>
    </source>
</evidence>
<keyword evidence="2" id="KW-0238">DNA-binding</keyword>
<dbReference type="Gene3D" id="3.40.50.300">
    <property type="entry name" value="P-loop containing nucleotide triphosphate hydrolases"/>
    <property type="match status" value="1"/>
</dbReference>
<dbReference type="InterPro" id="IPR007492">
    <property type="entry name" value="LytTR_DNA-bd_dom"/>
</dbReference>
<proteinExistence type="predicted"/>
<dbReference type="RefSeq" id="WP_185904964.1">
    <property type="nucleotide sequence ID" value="NZ_JAASIO010000014.1"/>
</dbReference>
<feature type="domain" description="HTH LytTR-type" evidence="1">
    <location>
        <begin position="201"/>
        <end position="307"/>
    </location>
</feature>
<organism evidence="2 3">
    <name type="scientific">Gordonibacter massiliensis</name>
    <name type="common">ex Traore et al. 2017</name>
    <dbReference type="NCBI Taxonomy" id="1841863"/>
    <lineage>
        <taxon>Bacteria</taxon>
        <taxon>Bacillati</taxon>
        <taxon>Actinomycetota</taxon>
        <taxon>Coriobacteriia</taxon>
        <taxon>Eggerthellales</taxon>
        <taxon>Eggerthellaceae</taxon>
        <taxon>Gordonibacter</taxon>
    </lineage>
</organism>
<dbReference type="SUPFAM" id="SSF52540">
    <property type="entry name" value="P-loop containing nucleoside triphosphate hydrolases"/>
    <property type="match status" value="1"/>
</dbReference>
<dbReference type="SMART" id="SM00850">
    <property type="entry name" value="LytTR"/>
    <property type="match status" value="1"/>
</dbReference>
<dbReference type="InterPro" id="IPR012046">
    <property type="entry name" value="LytTR_ABC"/>
</dbReference>
<dbReference type="GO" id="GO:0000156">
    <property type="term" value="F:phosphorelay response regulator activity"/>
    <property type="evidence" value="ECO:0007669"/>
    <property type="project" value="InterPro"/>
</dbReference>
<dbReference type="GO" id="GO:0003677">
    <property type="term" value="F:DNA binding"/>
    <property type="evidence" value="ECO:0007669"/>
    <property type="project" value="UniProtKB-KW"/>
</dbReference>
<name>A0A842JGS3_9ACTN</name>
<dbReference type="Pfam" id="PF04397">
    <property type="entry name" value="LytTR"/>
    <property type="match status" value="1"/>
</dbReference>
<dbReference type="InterPro" id="IPR046947">
    <property type="entry name" value="LytR-like"/>
</dbReference>
<dbReference type="PIRSF" id="PIRSF036612">
    <property type="entry name" value="ABC_ATP_LytTR"/>
    <property type="match status" value="1"/>
</dbReference>
<accession>A0A842JGS3</accession>
<dbReference type="AlphaFoldDB" id="A0A842JGS3"/>
<evidence type="ECO:0000313" key="2">
    <source>
        <dbReference type="EMBL" id="MBC2889088.1"/>
    </source>
</evidence>
<comment type="caution">
    <text evidence="2">The sequence shown here is derived from an EMBL/GenBank/DDBJ whole genome shotgun (WGS) entry which is preliminary data.</text>
</comment>
<dbReference type="PANTHER" id="PTHR37299">
    <property type="entry name" value="TRANSCRIPTIONAL REGULATOR-RELATED"/>
    <property type="match status" value="1"/>
</dbReference>